<keyword evidence="2" id="KW-1185">Reference proteome</keyword>
<comment type="caution">
    <text evidence="1">The sequence shown here is derived from an EMBL/GenBank/DDBJ whole genome shotgun (WGS) entry which is preliminary data.</text>
</comment>
<gene>
    <name evidence="1" type="ORF">EV182_006120</name>
</gene>
<proteinExistence type="predicted"/>
<feature type="non-terminal residue" evidence="1">
    <location>
        <position position="1"/>
    </location>
</feature>
<name>A0ACC1HBC1_9FUNG</name>
<dbReference type="Proteomes" id="UP001145114">
    <property type="component" value="Unassembled WGS sequence"/>
</dbReference>
<dbReference type="EMBL" id="JAMZIH010007551">
    <property type="protein sequence ID" value="KAJ1672978.1"/>
    <property type="molecule type" value="Genomic_DNA"/>
</dbReference>
<reference evidence="1" key="1">
    <citation type="submission" date="2022-06" db="EMBL/GenBank/DDBJ databases">
        <title>Phylogenomic reconstructions and comparative analyses of Kickxellomycotina fungi.</title>
        <authorList>
            <person name="Reynolds N.K."/>
            <person name="Stajich J.E."/>
            <person name="Barry K."/>
            <person name="Grigoriev I.V."/>
            <person name="Crous P."/>
            <person name="Smith M.E."/>
        </authorList>
    </citation>
    <scope>NUCLEOTIDE SEQUENCE</scope>
    <source>
        <strain evidence="1">RSA 2271</strain>
    </source>
</reference>
<organism evidence="1 2">
    <name type="scientific">Spiromyces aspiralis</name>
    <dbReference type="NCBI Taxonomy" id="68401"/>
    <lineage>
        <taxon>Eukaryota</taxon>
        <taxon>Fungi</taxon>
        <taxon>Fungi incertae sedis</taxon>
        <taxon>Zoopagomycota</taxon>
        <taxon>Kickxellomycotina</taxon>
        <taxon>Kickxellomycetes</taxon>
        <taxon>Kickxellales</taxon>
        <taxon>Kickxellaceae</taxon>
        <taxon>Spiromyces</taxon>
    </lineage>
</organism>
<evidence type="ECO:0000313" key="2">
    <source>
        <dbReference type="Proteomes" id="UP001145114"/>
    </source>
</evidence>
<sequence length="82" mass="9573">TAVLNILTMFRSEVECLQDLDEELYRTEGGKFTHYYTASDGWAPLNHYEQMKRINTEGSVYLCGRGIPHNFVLGKYNKFLYD</sequence>
<protein>
    <submittedName>
        <fullName evidence="1">Uncharacterized protein</fullName>
    </submittedName>
</protein>
<accession>A0ACC1HBC1</accession>
<evidence type="ECO:0000313" key="1">
    <source>
        <dbReference type="EMBL" id="KAJ1672978.1"/>
    </source>
</evidence>